<dbReference type="STRING" id="1561998.A0A1I7UWF3"/>
<dbReference type="PRINTS" id="PR00937">
    <property type="entry name" value="TBOX"/>
</dbReference>
<dbReference type="GO" id="GO:0001708">
    <property type="term" value="P:cell fate specification"/>
    <property type="evidence" value="ECO:0007669"/>
    <property type="project" value="TreeGrafter"/>
</dbReference>
<dbReference type="PANTHER" id="PTHR11267">
    <property type="entry name" value="T-BOX PROTEIN-RELATED"/>
    <property type="match status" value="1"/>
</dbReference>
<feature type="compositionally biased region" description="Pro residues" evidence="6">
    <location>
        <begin position="333"/>
        <end position="342"/>
    </location>
</feature>
<dbReference type="AlphaFoldDB" id="A0A1I7UWF3"/>
<evidence type="ECO:0000259" key="7">
    <source>
        <dbReference type="PROSITE" id="PS50252"/>
    </source>
</evidence>
<keyword evidence="1" id="KW-0805">Transcription regulation</keyword>
<protein>
    <submittedName>
        <fullName evidence="9">T-box domain-containing protein</fullName>
    </submittedName>
</protein>
<name>A0A1I7UWF3_9PELO</name>
<proteinExistence type="predicted"/>
<dbReference type="GO" id="GO:0045893">
    <property type="term" value="P:positive regulation of DNA-templated transcription"/>
    <property type="evidence" value="ECO:0007669"/>
    <property type="project" value="InterPro"/>
</dbReference>
<comment type="caution">
    <text evidence="5">Lacks conserved residue(s) required for the propagation of feature annotation.</text>
</comment>
<dbReference type="PROSITE" id="PS50252">
    <property type="entry name" value="TBOX_3"/>
    <property type="match status" value="1"/>
</dbReference>
<dbReference type="Proteomes" id="UP000095282">
    <property type="component" value="Unplaced"/>
</dbReference>
<evidence type="ECO:0000256" key="5">
    <source>
        <dbReference type="PROSITE-ProRule" id="PRU00201"/>
    </source>
</evidence>
<dbReference type="eggNOG" id="KOG3585">
    <property type="taxonomic scope" value="Eukaryota"/>
</dbReference>
<feature type="compositionally biased region" description="Low complexity" evidence="6">
    <location>
        <begin position="309"/>
        <end position="330"/>
    </location>
</feature>
<evidence type="ECO:0000256" key="6">
    <source>
        <dbReference type="SAM" id="MobiDB-lite"/>
    </source>
</evidence>
<sequence length="342" mass="39222">MNTSIAVSLVEKDLWMEVYPYMEMIARKTPLFPALKFSLSGLEKDQEYKVFISLERHGEPKRFSFDKEAFDWKESKRGYKKPHQTKIIEHSLGIQSGETWMKGPVEFRKIKISAKKEDQNKDNVLLVHTHHKYIPVIRIMNVNTNMESTFHIEEAQFIPVTIYSNKIMGSWKSRYNKYTTFRHGGKGKRKAVGGEPKSKRSKKGGLKIKPIQSAEAVPMANSSTPTTSNGMLTPTANFNIQTPFHAMNPTAQMQALPYGQAPYFDPMAPPMNGYNYQWNYPMDYQNYNYYYNYPVFNPYSDPTFTVNSTFASPQSSSPSTSTPSPVTFNSENIPPPVHFPQF</sequence>
<keyword evidence="2 5" id="KW-0238">DNA-binding</keyword>
<evidence type="ECO:0000256" key="1">
    <source>
        <dbReference type="ARBA" id="ARBA00023015"/>
    </source>
</evidence>
<evidence type="ECO:0000256" key="3">
    <source>
        <dbReference type="ARBA" id="ARBA00023163"/>
    </source>
</evidence>
<feature type="region of interest" description="Disordered" evidence="6">
    <location>
        <begin position="309"/>
        <end position="342"/>
    </location>
</feature>
<dbReference type="GO" id="GO:0000978">
    <property type="term" value="F:RNA polymerase II cis-regulatory region sequence-specific DNA binding"/>
    <property type="evidence" value="ECO:0007669"/>
    <property type="project" value="InterPro"/>
</dbReference>
<feature type="region of interest" description="Disordered" evidence="6">
    <location>
        <begin position="182"/>
        <end position="206"/>
    </location>
</feature>
<dbReference type="Gene3D" id="2.60.40.820">
    <property type="entry name" value="Transcription factor, T-box"/>
    <property type="match status" value="1"/>
</dbReference>
<dbReference type="GO" id="GO:0000981">
    <property type="term" value="F:DNA-binding transcription factor activity, RNA polymerase II-specific"/>
    <property type="evidence" value="ECO:0007669"/>
    <property type="project" value="TreeGrafter"/>
</dbReference>
<dbReference type="WBParaSite" id="Csp11.Scaffold630.g20022.t1">
    <property type="protein sequence ID" value="Csp11.Scaffold630.g20022.t1"/>
    <property type="gene ID" value="Csp11.Scaffold630.g20022"/>
</dbReference>
<dbReference type="GO" id="GO:0005634">
    <property type="term" value="C:nucleus"/>
    <property type="evidence" value="ECO:0007669"/>
    <property type="project" value="UniProtKB-SubCell"/>
</dbReference>
<dbReference type="InterPro" id="IPR046360">
    <property type="entry name" value="T-box_DNA-bd"/>
</dbReference>
<dbReference type="Pfam" id="PF00907">
    <property type="entry name" value="T-box"/>
    <property type="match status" value="1"/>
</dbReference>
<dbReference type="InterPro" id="IPR008967">
    <property type="entry name" value="p53-like_TF_DNA-bd_sf"/>
</dbReference>
<feature type="domain" description="T-box" evidence="7">
    <location>
        <begin position="9"/>
        <end position="179"/>
    </location>
</feature>
<evidence type="ECO:0000313" key="9">
    <source>
        <dbReference type="WBParaSite" id="Csp11.Scaffold630.g20022.t1"/>
    </source>
</evidence>
<dbReference type="CDD" id="cd00182">
    <property type="entry name" value="T-box"/>
    <property type="match status" value="1"/>
</dbReference>
<dbReference type="SMART" id="SM00425">
    <property type="entry name" value="TBOX"/>
    <property type="match status" value="1"/>
</dbReference>
<dbReference type="InterPro" id="IPR036960">
    <property type="entry name" value="T-box_sf"/>
</dbReference>
<organism evidence="8 9">
    <name type="scientific">Caenorhabditis tropicalis</name>
    <dbReference type="NCBI Taxonomy" id="1561998"/>
    <lineage>
        <taxon>Eukaryota</taxon>
        <taxon>Metazoa</taxon>
        <taxon>Ecdysozoa</taxon>
        <taxon>Nematoda</taxon>
        <taxon>Chromadorea</taxon>
        <taxon>Rhabditida</taxon>
        <taxon>Rhabditina</taxon>
        <taxon>Rhabditomorpha</taxon>
        <taxon>Rhabditoidea</taxon>
        <taxon>Rhabditidae</taxon>
        <taxon>Peloderinae</taxon>
        <taxon>Caenorhabditis</taxon>
    </lineage>
</organism>
<keyword evidence="4 5" id="KW-0539">Nucleus</keyword>
<dbReference type="InterPro" id="IPR001699">
    <property type="entry name" value="TF_T-box"/>
</dbReference>
<accession>A0A1I7UWF3</accession>
<keyword evidence="8" id="KW-1185">Reference proteome</keyword>
<evidence type="ECO:0000313" key="8">
    <source>
        <dbReference type="Proteomes" id="UP000095282"/>
    </source>
</evidence>
<evidence type="ECO:0000256" key="4">
    <source>
        <dbReference type="ARBA" id="ARBA00023242"/>
    </source>
</evidence>
<comment type="subcellular location">
    <subcellularLocation>
        <location evidence="5">Nucleus</location>
    </subcellularLocation>
</comment>
<dbReference type="PANTHER" id="PTHR11267:SF181">
    <property type="entry name" value="OPTOMOTOR-BLIND PROTEIN"/>
    <property type="match status" value="1"/>
</dbReference>
<evidence type="ECO:0000256" key="2">
    <source>
        <dbReference type="ARBA" id="ARBA00023125"/>
    </source>
</evidence>
<reference evidence="9" key="1">
    <citation type="submission" date="2016-11" db="UniProtKB">
        <authorList>
            <consortium name="WormBaseParasite"/>
        </authorList>
    </citation>
    <scope>IDENTIFICATION</scope>
</reference>
<dbReference type="GO" id="GO:0000785">
    <property type="term" value="C:chromatin"/>
    <property type="evidence" value="ECO:0007669"/>
    <property type="project" value="TreeGrafter"/>
</dbReference>
<keyword evidence="3" id="KW-0804">Transcription</keyword>
<dbReference type="SUPFAM" id="SSF49417">
    <property type="entry name" value="p53-like transcription factors"/>
    <property type="match status" value="1"/>
</dbReference>